<evidence type="ECO:0000256" key="1">
    <source>
        <dbReference type="PROSITE-ProRule" id="PRU00235"/>
    </source>
</evidence>
<dbReference type="Pfam" id="PF00415">
    <property type="entry name" value="RCC1"/>
    <property type="match status" value="2"/>
</dbReference>
<accession>A0AA88XQD5</accession>
<proteinExistence type="predicted"/>
<dbReference type="EMBL" id="VSWD01000012">
    <property type="protein sequence ID" value="KAK3085552.1"/>
    <property type="molecule type" value="Genomic_DNA"/>
</dbReference>
<protein>
    <submittedName>
        <fullName evidence="2">Uncharacterized protein</fullName>
    </submittedName>
</protein>
<gene>
    <name evidence="2" type="ORF">FSP39_005223</name>
</gene>
<dbReference type="AlphaFoldDB" id="A0AA88XQD5"/>
<name>A0AA88XQD5_PINIB</name>
<dbReference type="Gene3D" id="2.130.10.30">
    <property type="entry name" value="Regulator of chromosome condensation 1/beta-lactamase-inhibitor protein II"/>
    <property type="match status" value="1"/>
</dbReference>
<feature type="repeat" description="RCC1" evidence="1">
    <location>
        <begin position="84"/>
        <end position="133"/>
    </location>
</feature>
<dbReference type="PANTHER" id="PTHR46337">
    <property type="entry name" value="RCC1-LIKE G EXCHANGING FACTOR-LIKE PROTEIN"/>
    <property type="match status" value="1"/>
</dbReference>
<dbReference type="InterPro" id="IPR053035">
    <property type="entry name" value="Mitochondrial_GEF_domain"/>
</dbReference>
<dbReference type="PROSITE" id="PS00626">
    <property type="entry name" value="RCC1_2"/>
    <property type="match status" value="1"/>
</dbReference>
<dbReference type="GO" id="GO:0005743">
    <property type="term" value="C:mitochondrial inner membrane"/>
    <property type="evidence" value="ECO:0007669"/>
    <property type="project" value="TreeGrafter"/>
</dbReference>
<evidence type="ECO:0000313" key="2">
    <source>
        <dbReference type="EMBL" id="KAK3085552.1"/>
    </source>
</evidence>
<dbReference type="PROSITE" id="PS50012">
    <property type="entry name" value="RCC1_3"/>
    <property type="match status" value="2"/>
</dbReference>
<dbReference type="SUPFAM" id="SSF50985">
    <property type="entry name" value="RCC1/BLIP-II"/>
    <property type="match status" value="1"/>
</dbReference>
<feature type="repeat" description="RCC1" evidence="1">
    <location>
        <begin position="26"/>
        <end position="83"/>
    </location>
</feature>
<dbReference type="GO" id="GO:0070131">
    <property type="term" value="P:positive regulation of mitochondrial translation"/>
    <property type="evidence" value="ECO:0007669"/>
    <property type="project" value="TreeGrafter"/>
</dbReference>
<comment type="caution">
    <text evidence="2">The sequence shown here is derived from an EMBL/GenBank/DDBJ whole genome shotgun (WGS) entry which is preliminary data.</text>
</comment>
<dbReference type="InterPro" id="IPR000408">
    <property type="entry name" value="Reg_chr_condens"/>
</dbReference>
<keyword evidence="3" id="KW-1185">Reference proteome</keyword>
<organism evidence="2 3">
    <name type="scientific">Pinctada imbricata</name>
    <name type="common">Atlantic pearl-oyster</name>
    <name type="synonym">Pinctada martensii</name>
    <dbReference type="NCBI Taxonomy" id="66713"/>
    <lineage>
        <taxon>Eukaryota</taxon>
        <taxon>Metazoa</taxon>
        <taxon>Spiralia</taxon>
        <taxon>Lophotrochozoa</taxon>
        <taxon>Mollusca</taxon>
        <taxon>Bivalvia</taxon>
        <taxon>Autobranchia</taxon>
        <taxon>Pteriomorphia</taxon>
        <taxon>Pterioida</taxon>
        <taxon>Pterioidea</taxon>
        <taxon>Pteriidae</taxon>
        <taxon>Pinctada</taxon>
    </lineage>
</organism>
<dbReference type="GO" id="GO:0019843">
    <property type="term" value="F:rRNA binding"/>
    <property type="evidence" value="ECO:0007669"/>
    <property type="project" value="TreeGrafter"/>
</dbReference>
<dbReference type="InterPro" id="IPR009091">
    <property type="entry name" value="RCC1/BLIP-II"/>
</dbReference>
<dbReference type="Proteomes" id="UP001186944">
    <property type="component" value="Unassembled WGS sequence"/>
</dbReference>
<reference evidence="2" key="1">
    <citation type="submission" date="2019-08" db="EMBL/GenBank/DDBJ databases">
        <title>The improved chromosome-level genome for the pearl oyster Pinctada fucata martensii using PacBio sequencing and Hi-C.</title>
        <authorList>
            <person name="Zheng Z."/>
        </authorList>
    </citation>
    <scope>NUCLEOTIDE SEQUENCE</scope>
    <source>
        <strain evidence="2">ZZ-2019</strain>
        <tissue evidence="2">Adductor muscle</tissue>
    </source>
</reference>
<dbReference type="PANTHER" id="PTHR46337:SF1">
    <property type="entry name" value="RCC1-LIKE G EXCHANGING FACTOR-LIKE PROTEIN"/>
    <property type="match status" value="1"/>
</dbReference>
<dbReference type="GO" id="GO:0005085">
    <property type="term" value="F:guanyl-nucleotide exchange factor activity"/>
    <property type="evidence" value="ECO:0007669"/>
    <property type="project" value="TreeGrafter"/>
</dbReference>
<sequence length="135" mass="14568">MDTKHCGKIIQVAAAGSKCAILNEKGQVYVWGFGILGKGPKLYTASVPEMIPETIFGCNEINPDSHVTSITAGVNHFIAITNTHDVYSWGKNTRGCLGLQSEKDQYFPLKVAMPAETHTVACGVDHTVALSKSWC</sequence>
<evidence type="ECO:0000313" key="3">
    <source>
        <dbReference type="Proteomes" id="UP001186944"/>
    </source>
</evidence>